<dbReference type="AlphaFoldDB" id="A0AAI8YQP0"/>
<dbReference type="InterPro" id="IPR052178">
    <property type="entry name" value="Sec_Metab_Biosynth_SDR"/>
</dbReference>
<gene>
    <name evidence="4" type="ORF">KHLLAP_LOCUS14347</name>
</gene>
<name>A0AAI8YQP0_9PEZI</name>
<dbReference type="Proteomes" id="UP001295740">
    <property type="component" value="Unassembled WGS sequence"/>
</dbReference>
<organism evidence="4 5">
    <name type="scientific">Anthostomella pinea</name>
    <dbReference type="NCBI Taxonomy" id="933095"/>
    <lineage>
        <taxon>Eukaryota</taxon>
        <taxon>Fungi</taxon>
        <taxon>Dikarya</taxon>
        <taxon>Ascomycota</taxon>
        <taxon>Pezizomycotina</taxon>
        <taxon>Sordariomycetes</taxon>
        <taxon>Xylariomycetidae</taxon>
        <taxon>Xylariales</taxon>
        <taxon>Xylariaceae</taxon>
        <taxon>Anthostomella</taxon>
    </lineage>
</organism>
<dbReference type="PANTHER" id="PTHR43618">
    <property type="entry name" value="7-ALPHA-HYDROXYSTEROID DEHYDROGENASE"/>
    <property type="match status" value="1"/>
</dbReference>
<sequence length="298" mass="31752">MSAGLTFTKTIHKTPYPSISPTRPALSQAGRTVLITGGGAGGIGYAIAQAFLTASTSRVITLGRRADLIQASAAQLSAEFPSSFPPSSPPQPDIRGLPCDITDPSAVAALWRQLADEGVIVNVLVLNAAVIAPAKPVPEMGTCGLWGVYEMNVRAQLDMAARFYGQTSDESCAGGTKIHYAARNKTYSGYGLTKSAAAMALQVAADDTPVDRMQVVSFHPGAIFTQGAKKAGYGEQDFPWDNADLPGHFAVWAASPEARFLHGRFVWANWDVDELKSGEIRKRIDEDPNYLKIGVRGL</sequence>
<evidence type="ECO:0000256" key="3">
    <source>
        <dbReference type="ARBA" id="ARBA00023002"/>
    </source>
</evidence>
<comment type="similarity">
    <text evidence="1">Belongs to the short-chain dehydrogenases/reductases (SDR) family.</text>
</comment>
<dbReference type="Pfam" id="PF00106">
    <property type="entry name" value="adh_short"/>
    <property type="match status" value="1"/>
</dbReference>
<evidence type="ECO:0000256" key="1">
    <source>
        <dbReference type="ARBA" id="ARBA00006484"/>
    </source>
</evidence>
<evidence type="ECO:0000256" key="2">
    <source>
        <dbReference type="ARBA" id="ARBA00022857"/>
    </source>
</evidence>
<dbReference type="InterPro" id="IPR036291">
    <property type="entry name" value="NAD(P)-bd_dom_sf"/>
</dbReference>
<dbReference type="GO" id="GO:0016491">
    <property type="term" value="F:oxidoreductase activity"/>
    <property type="evidence" value="ECO:0007669"/>
    <property type="project" value="UniProtKB-KW"/>
</dbReference>
<proteinExistence type="inferred from homology"/>
<evidence type="ECO:0000313" key="5">
    <source>
        <dbReference type="Proteomes" id="UP001295740"/>
    </source>
</evidence>
<reference evidence="4" key="1">
    <citation type="submission" date="2023-10" db="EMBL/GenBank/DDBJ databases">
        <authorList>
            <person name="Hackl T."/>
        </authorList>
    </citation>
    <scope>NUCLEOTIDE SEQUENCE</scope>
</reference>
<dbReference type="PANTHER" id="PTHR43618:SF8">
    <property type="entry name" value="7ALPHA-HYDROXYSTEROID DEHYDROGENASE"/>
    <property type="match status" value="1"/>
</dbReference>
<dbReference type="InterPro" id="IPR002347">
    <property type="entry name" value="SDR_fam"/>
</dbReference>
<accession>A0AAI8YQP0</accession>
<comment type="caution">
    <text evidence="4">The sequence shown here is derived from an EMBL/GenBank/DDBJ whole genome shotgun (WGS) entry which is preliminary data.</text>
</comment>
<keyword evidence="3" id="KW-0560">Oxidoreductase</keyword>
<dbReference type="SUPFAM" id="SSF51735">
    <property type="entry name" value="NAD(P)-binding Rossmann-fold domains"/>
    <property type="match status" value="1"/>
</dbReference>
<dbReference type="EMBL" id="CAUWAG010000020">
    <property type="protein sequence ID" value="CAJ2513879.1"/>
    <property type="molecule type" value="Genomic_DNA"/>
</dbReference>
<keyword evidence="5" id="KW-1185">Reference proteome</keyword>
<evidence type="ECO:0000313" key="4">
    <source>
        <dbReference type="EMBL" id="CAJ2513879.1"/>
    </source>
</evidence>
<keyword evidence="2" id="KW-0521">NADP</keyword>
<dbReference type="Gene3D" id="3.40.50.720">
    <property type="entry name" value="NAD(P)-binding Rossmann-like Domain"/>
    <property type="match status" value="1"/>
</dbReference>
<dbReference type="PRINTS" id="PR00081">
    <property type="entry name" value="GDHRDH"/>
</dbReference>
<protein>
    <submittedName>
        <fullName evidence="4">Uu.00g019980.m01.CDS01</fullName>
    </submittedName>
</protein>